<dbReference type="Proteomes" id="UP000886014">
    <property type="component" value="Unassembled WGS sequence"/>
</dbReference>
<comment type="caution">
    <text evidence="2">The sequence shown here is derived from an EMBL/GenBank/DDBJ whole genome shotgun (WGS) entry which is preliminary data.</text>
</comment>
<evidence type="ECO:0000256" key="1">
    <source>
        <dbReference type="RuleBase" id="RU003814"/>
    </source>
</evidence>
<reference evidence="2" key="1">
    <citation type="journal article" date="2020" name="mSystems">
        <title>Genome- and Community-Level Interaction Insights into Carbon Utilization and Element Cycling Functions of Hydrothermarchaeota in Hydrothermal Sediment.</title>
        <authorList>
            <person name="Zhou Z."/>
            <person name="Liu Y."/>
            <person name="Xu W."/>
            <person name="Pan J."/>
            <person name="Luo Z.H."/>
            <person name="Li M."/>
        </authorList>
    </citation>
    <scope>NUCLEOTIDE SEQUENCE [LARGE SCALE GENOMIC DNA]</scope>
    <source>
        <strain evidence="2">HyVt-94</strain>
    </source>
</reference>
<dbReference type="InterPro" id="IPR000649">
    <property type="entry name" value="IF-2B-related"/>
</dbReference>
<dbReference type="Pfam" id="PF01008">
    <property type="entry name" value="IF-2B"/>
    <property type="match status" value="1"/>
</dbReference>
<name>A0A7C5I572_UNCW3</name>
<dbReference type="SUPFAM" id="SSF100950">
    <property type="entry name" value="NagB/RpiA/CoA transferase-like"/>
    <property type="match status" value="1"/>
</dbReference>
<dbReference type="EMBL" id="DRTV01000270">
    <property type="protein sequence ID" value="HHF58546.1"/>
    <property type="molecule type" value="Genomic_DNA"/>
</dbReference>
<dbReference type="GO" id="GO:0019509">
    <property type="term" value="P:L-methionine salvage from methylthioadenosine"/>
    <property type="evidence" value="ECO:0007669"/>
    <property type="project" value="TreeGrafter"/>
</dbReference>
<organism evidence="2">
    <name type="scientific">candidate division WOR-3 bacterium</name>
    <dbReference type="NCBI Taxonomy" id="2052148"/>
    <lineage>
        <taxon>Bacteria</taxon>
        <taxon>Bacteria division WOR-3</taxon>
    </lineage>
</organism>
<dbReference type="AlphaFoldDB" id="A0A7C5I572"/>
<dbReference type="InterPro" id="IPR037171">
    <property type="entry name" value="NagB/RpiA_transferase-like"/>
</dbReference>
<accession>A0A7C5I572</accession>
<evidence type="ECO:0000313" key="2">
    <source>
        <dbReference type="EMBL" id="HHF58546.1"/>
    </source>
</evidence>
<feature type="non-terminal residue" evidence="2">
    <location>
        <position position="1"/>
    </location>
</feature>
<dbReference type="Gene3D" id="3.40.50.10470">
    <property type="entry name" value="Translation initiation factor eif-2b, domain 2"/>
    <property type="match status" value="1"/>
</dbReference>
<proteinExistence type="inferred from homology"/>
<dbReference type="InterPro" id="IPR042529">
    <property type="entry name" value="IF_2B-like_C"/>
</dbReference>
<protein>
    <recommendedName>
        <fullName evidence="3">Translation initiation factor eIF-2B</fullName>
    </recommendedName>
</protein>
<evidence type="ECO:0008006" key="3">
    <source>
        <dbReference type="Google" id="ProtNLM"/>
    </source>
</evidence>
<dbReference type="PANTHER" id="PTHR43475:SF3">
    <property type="entry name" value="TRANSLATION INITIATION FACTOR EIF-2B SUBUNIT FAMILY PROTEIN (AFU_ORTHOLOGUE AFUA_2G14290)"/>
    <property type="match status" value="1"/>
</dbReference>
<gene>
    <name evidence="2" type="ORF">ENL41_03880</name>
</gene>
<dbReference type="GO" id="GO:0046523">
    <property type="term" value="F:S-methyl-5-thioribose-1-phosphate isomerase activity"/>
    <property type="evidence" value="ECO:0007669"/>
    <property type="project" value="TreeGrafter"/>
</dbReference>
<sequence length="200" mass="23058">VERSIKAQSFREIVHAYRKLVKEEEDYIKRKSLEVLRHYKKILTYSRSSQVIQVLNALRFRGSDFEIFISEARPSMEGIKTALELASSGIKVHLFTDIVLLDKISYVDVVVTGADAIIGQYFVNKVGTKIILEEAKRRNKPAILIASRLKILNKNMEKFFKLTSGEPEEILFPRKGIKVYNPYFEKIPLSLILPIWALTE</sequence>
<dbReference type="PANTHER" id="PTHR43475">
    <property type="entry name" value="METHYLTHIORIBOSE-1-PHOSPHATE ISOMERASE"/>
    <property type="match status" value="1"/>
</dbReference>
<comment type="similarity">
    <text evidence="1">Belongs to the eIF-2B alpha/beta/delta subunits family.</text>
</comment>